<keyword evidence="1" id="KW-1133">Transmembrane helix</keyword>
<reference evidence="2" key="1">
    <citation type="journal article" date="2019" name="Environ. Microbiol.">
        <title>Fungal ecological strategies reflected in gene transcription - a case study of two litter decomposers.</title>
        <authorList>
            <person name="Barbi F."/>
            <person name="Kohler A."/>
            <person name="Barry K."/>
            <person name="Baskaran P."/>
            <person name="Daum C."/>
            <person name="Fauchery L."/>
            <person name="Ihrmark K."/>
            <person name="Kuo A."/>
            <person name="LaButti K."/>
            <person name="Lipzen A."/>
            <person name="Morin E."/>
            <person name="Grigoriev I.V."/>
            <person name="Henrissat B."/>
            <person name="Lindahl B."/>
            <person name="Martin F."/>
        </authorList>
    </citation>
    <scope>NUCLEOTIDE SEQUENCE</scope>
    <source>
        <strain evidence="2">JB14</strain>
    </source>
</reference>
<proteinExistence type="predicted"/>
<keyword evidence="3" id="KW-1185">Reference proteome</keyword>
<dbReference type="EMBL" id="ML769862">
    <property type="protein sequence ID" value="KAE9386620.1"/>
    <property type="molecule type" value="Genomic_DNA"/>
</dbReference>
<dbReference type="AlphaFoldDB" id="A0A6A4GMR3"/>
<keyword evidence="1" id="KW-0812">Transmembrane</keyword>
<gene>
    <name evidence="2" type="ORF">BT96DRAFT_518565</name>
</gene>
<sequence>MRVNVLSITLNTFTTPLLNDSFGERKFPGLRELAIKVDPGTRPFTLSWLLKLAREHPLSMNIYIQDNRRVRTLDLDFFKREPIIPFIESFVDQVRNEGCIDTISIRSFGIRRAEPGSALTLERFGEWYVSQMSFHVHQWGSGRFLHLAHASFPRIVKLGFSTDRSVACPFDDLVKSLRRFPSLEEVYFVQPISMFEEYIVMQAPSCPDKLEAAVVQYTSRISQRIPSIKTIFIDDEFEPSKKGRSSWSNYYWGSARKQTFEHYTLVHRCSFRTQCCSASPAVPVSPSRSRSSQCSFWLLFLLVLGLILGLISRHH</sequence>
<feature type="transmembrane region" description="Helical" evidence="1">
    <location>
        <begin position="295"/>
        <end position="312"/>
    </location>
</feature>
<evidence type="ECO:0000313" key="3">
    <source>
        <dbReference type="Proteomes" id="UP000799118"/>
    </source>
</evidence>
<evidence type="ECO:0000313" key="2">
    <source>
        <dbReference type="EMBL" id="KAE9386620.1"/>
    </source>
</evidence>
<organism evidence="2 3">
    <name type="scientific">Gymnopus androsaceus JB14</name>
    <dbReference type="NCBI Taxonomy" id="1447944"/>
    <lineage>
        <taxon>Eukaryota</taxon>
        <taxon>Fungi</taxon>
        <taxon>Dikarya</taxon>
        <taxon>Basidiomycota</taxon>
        <taxon>Agaricomycotina</taxon>
        <taxon>Agaricomycetes</taxon>
        <taxon>Agaricomycetidae</taxon>
        <taxon>Agaricales</taxon>
        <taxon>Marasmiineae</taxon>
        <taxon>Omphalotaceae</taxon>
        <taxon>Gymnopus</taxon>
    </lineage>
</organism>
<protein>
    <submittedName>
        <fullName evidence="2">Uncharacterized protein</fullName>
    </submittedName>
</protein>
<dbReference type="Proteomes" id="UP000799118">
    <property type="component" value="Unassembled WGS sequence"/>
</dbReference>
<keyword evidence="1" id="KW-0472">Membrane</keyword>
<evidence type="ECO:0000256" key="1">
    <source>
        <dbReference type="SAM" id="Phobius"/>
    </source>
</evidence>
<accession>A0A6A4GMR3</accession>
<name>A0A6A4GMR3_9AGAR</name>